<dbReference type="NCBIfam" id="TIGR04056">
    <property type="entry name" value="OMP_RagA_SusC"/>
    <property type="match status" value="1"/>
</dbReference>
<evidence type="ECO:0000256" key="7">
    <source>
        <dbReference type="PROSITE-ProRule" id="PRU01360"/>
    </source>
</evidence>
<evidence type="ECO:0000256" key="5">
    <source>
        <dbReference type="ARBA" id="ARBA00023136"/>
    </source>
</evidence>
<dbReference type="Pfam" id="PF13715">
    <property type="entry name" value="CarbopepD_reg_2"/>
    <property type="match status" value="1"/>
</dbReference>
<keyword evidence="5 7" id="KW-0472">Membrane</keyword>
<evidence type="ECO:0000256" key="8">
    <source>
        <dbReference type="SAM" id="SignalP"/>
    </source>
</evidence>
<keyword evidence="3 7" id="KW-1134">Transmembrane beta strand</keyword>
<evidence type="ECO:0000256" key="1">
    <source>
        <dbReference type="ARBA" id="ARBA00004571"/>
    </source>
</evidence>
<keyword evidence="11" id="KW-1185">Reference proteome</keyword>
<evidence type="ECO:0000256" key="3">
    <source>
        <dbReference type="ARBA" id="ARBA00022452"/>
    </source>
</evidence>
<protein>
    <submittedName>
        <fullName evidence="10">SusC/RagA family TonB-linked outer membrane protein</fullName>
    </submittedName>
</protein>
<dbReference type="InterPro" id="IPR023997">
    <property type="entry name" value="TonB-dep_OMP_SusC/RagA_CS"/>
</dbReference>
<name>A0ABQ2C0L9_9FLAO</name>
<dbReference type="Proteomes" id="UP000624701">
    <property type="component" value="Unassembled WGS sequence"/>
</dbReference>
<proteinExistence type="inferred from homology"/>
<evidence type="ECO:0000256" key="4">
    <source>
        <dbReference type="ARBA" id="ARBA00022692"/>
    </source>
</evidence>
<organism evidence="10 11">
    <name type="scientific">Winogradskyella haliclonae</name>
    <dbReference type="NCBI Taxonomy" id="2048558"/>
    <lineage>
        <taxon>Bacteria</taxon>
        <taxon>Pseudomonadati</taxon>
        <taxon>Bacteroidota</taxon>
        <taxon>Flavobacteriia</taxon>
        <taxon>Flavobacteriales</taxon>
        <taxon>Flavobacteriaceae</taxon>
        <taxon>Winogradskyella</taxon>
    </lineage>
</organism>
<dbReference type="Gene3D" id="2.40.170.20">
    <property type="entry name" value="TonB-dependent receptor, beta-barrel domain"/>
    <property type="match status" value="1"/>
</dbReference>
<comment type="subcellular location">
    <subcellularLocation>
        <location evidence="1 7">Cell outer membrane</location>
        <topology evidence="1 7">Multi-pass membrane protein</topology>
    </subcellularLocation>
</comment>
<gene>
    <name evidence="10" type="ORF">GCM10011444_25990</name>
</gene>
<dbReference type="Gene3D" id="2.170.130.10">
    <property type="entry name" value="TonB-dependent receptor, plug domain"/>
    <property type="match status" value="1"/>
</dbReference>
<keyword evidence="4 7" id="KW-0812">Transmembrane</keyword>
<reference evidence="11" key="1">
    <citation type="journal article" date="2019" name="Int. J. Syst. Evol. Microbiol.">
        <title>The Global Catalogue of Microorganisms (GCM) 10K type strain sequencing project: providing services to taxonomists for standard genome sequencing and annotation.</title>
        <authorList>
            <consortium name="The Broad Institute Genomics Platform"/>
            <consortium name="The Broad Institute Genome Sequencing Center for Infectious Disease"/>
            <person name="Wu L."/>
            <person name="Ma J."/>
        </authorList>
    </citation>
    <scope>NUCLEOTIDE SEQUENCE [LARGE SCALE GENOMIC DNA]</scope>
    <source>
        <strain evidence="11">CCM 8681</strain>
    </source>
</reference>
<accession>A0ABQ2C0L9</accession>
<feature type="chain" id="PRO_5045550241" evidence="8">
    <location>
        <begin position="32"/>
        <end position="1045"/>
    </location>
</feature>
<dbReference type="Gene3D" id="2.60.40.1120">
    <property type="entry name" value="Carboxypeptidase-like, regulatory domain"/>
    <property type="match status" value="1"/>
</dbReference>
<dbReference type="InterPro" id="IPR008969">
    <property type="entry name" value="CarboxyPept-like_regulatory"/>
</dbReference>
<evidence type="ECO:0000259" key="9">
    <source>
        <dbReference type="Pfam" id="PF07715"/>
    </source>
</evidence>
<dbReference type="InterPro" id="IPR037066">
    <property type="entry name" value="Plug_dom_sf"/>
</dbReference>
<dbReference type="SUPFAM" id="SSF49464">
    <property type="entry name" value="Carboxypeptidase regulatory domain-like"/>
    <property type="match status" value="1"/>
</dbReference>
<dbReference type="InterPro" id="IPR039426">
    <property type="entry name" value="TonB-dep_rcpt-like"/>
</dbReference>
<sequence>MNITKSITYMKTNFTRIFILLFSLVFQFSNAQEKEISGTVTDVSGVPILGVNVLIKNTTTGTQTDFDGNYTINAKTGDIIVFSYLGMKTQEITVSESTRIDVKMEEDSEALEEVVITAVGIKRKPDEITTAYENVKANEIVAANNPDAVQALAGKVSGLQINTTNTGVNPNTDIILRGTRSLSGSNSALVVIDNVISTANTLSDLDPEVIESINVLKGPNGAALYGSRGGNGVIVVTTKKGERNQGKLNITYTGTVTFEDIAFLPNLQDRYGKGYWGEIDAFDQGSWGPEYDGSLQPVGLPFPTVNDFRTGTYEFIEDNMDRFFQTGLTTQSTISLSGGDRDGYFSLTANRRDTEGIIERDDFTKDFFSLSAGKTFGKFKVSGIARFTNENQSVASSIFDGTGTQSLSGVYSNLAQIPSDVDPRVFSSGDNGDHWTAFGNSPYWVRDNQRSNSDSKRSDLSAEISYQFNDNISTVLRSNVVTFRNDRVRYNNDYIANYTITGDARDIQSSLSVLKSNSTRLYTDLITNFNYQLTDDIELKSLIGFNATQRESSFLQTYGEQLTLPGLYTVDNISTGTVVTDGNTKYSQQAVFANIDLSYKDFLFLNLTGRQEWDSRLQSPGRDINGIDFFYWSAGAAFIPTKAFPEIKSDFLHKAKFSTGYVRVANISALDEHDLFDTGFRPASFPFPSGINSFIIPSSTFDANIEPEFINTFEANLNLELLKRGGIPRITLDGSYSFYTNDNQILNASVSSATSVSSAGVNVGQTETNAFELDLGLTPIKTDDLEVNLNFGYASQRTVATKITEDSDIIGSGSPGIYAIRGQEFPLIRGSAYERDDQGRVLLNSDGSPQVATDLKVLGRTTPDYILNFGGQIKYKGFTLSATADYRTGHVFYSGIYNNLTGQGRSFITAENGRGHFIFPNSSVAGSGVTNTTVLTGPSYGGPTPYAQYQSFVQSGDFTGVDENFVLDATAFKLREVSLSYVFPSKWLENTFINGLSIGVSGRNLLVVLPKENRGYNDPEIGSGIGGYAQTPPTKFYNFNVKLNF</sequence>
<keyword evidence="8" id="KW-0732">Signal</keyword>
<evidence type="ECO:0000256" key="6">
    <source>
        <dbReference type="ARBA" id="ARBA00023237"/>
    </source>
</evidence>
<evidence type="ECO:0000256" key="2">
    <source>
        <dbReference type="ARBA" id="ARBA00022448"/>
    </source>
</evidence>
<dbReference type="PROSITE" id="PS52016">
    <property type="entry name" value="TONB_DEPENDENT_REC_3"/>
    <property type="match status" value="1"/>
</dbReference>
<dbReference type="Pfam" id="PF07715">
    <property type="entry name" value="Plug"/>
    <property type="match status" value="1"/>
</dbReference>
<comment type="similarity">
    <text evidence="7">Belongs to the TonB-dependent receptor family.</text>
</comment>
<dbReference type="InterPro" id="IPR023996">
    <property type="entry name" value="TonB-dep_OMP_SusC/RagA"/>
</dbReference>
<feature type="domain" description="TonB-dependent receptor plug" evidence="9">
    <location>
        <begin position="126"/>
        <end position="233"/>
    </location>
</feature>
<dbReference type="SUPFAM" id="SSF56935">
    <property type="entry name" value="Porins"/>
    <property type="match status" value="1"/>
</dbReference>
<feature type="signal peptide" evidence="8">
    <location>
        <begin position="1"/>
        <end position="31"/>
    </location>
</feature>
<dbReference type="EMBL" id="BMDQ01000004">
    <property type="protein sequence ID" value="GGI58290.1"/>
    <property type="molecule type" value="Genomic_DNA"/>
</dbReference>
<dbReference type="InterPro" id="IPR012910">
    <property type="entry name" value="Plug_dom"/>
</dbReference>
<dbReference type="NCBIfam" id="TIGR04057">
    <property type="entry name" value="SusC_RagA_signa"/>
    <property type="match status" value="1"/>
</dbReference>
<dbReference type="InterPro" id="IPR036942">
    <property type="entry name" value="Beta-barrel_TonB_sf"/>
</dbReference>
<evidence type="ECO:0000313" key="11">
    <source>
        <dbReference type="Proteomes" id="UP000624701"/>
    </source>
</evidence>
<keyword evidence="2 7" id="KW-0813">Transport</keyword>
<evidence type="ECO:0000313" key="10">
    <source>
        <dbReference type="EMBL" id="GGI58290.1"/>
    </source>
</evidence>
<comment type="caution">
    <text evidence="10">The sequence shown here is derived from an EMBL/GenBank/DDBJ whole genome shotgun (WGS) entry which is preliminary data.</text>
</comment>
<keyword evidence="6 7" id="KW-0998">Cell outer membrane</keyword>